<sequence>MLIFAPTEWRFSHDDMGMHWRDAGYSEFLIDKEDLKRIDFSRTYVNLTKR</sequence>
<dbReference type="EMBL" id="QUBQ01000001">
    <property type="protein sequence ID" value="REK77626.1"/>
    <property type="molecule type" value="Genomic_DNA"/>
</dbReference>
<comment type="caution">
    <text evidence="1">The sequence shown here is derived from an EMBL/GenBank/DDBJ whole genome shotgun (WGS) entry which is preliminary data.</text>
</comment>
<dbReference type="InterPro" id="IPR035948">
    <property type="entry name" value="YwqG-like_sf"/>
</dbReference>
<dbReference type="AlphaFoldDB" id="A0A371PN59"/>
<name>A0A371PN59_9BACL</name>
<evidence type="ECO:0000313" key="2">
    <source>
        <dbReference type="Proteomes" id="UP000261905"/>
    </source>
</evidence>
<dbReference type="InterPro" id="IPR015315">
    <property type="entry name" value="DUF1963"/>
</dbReference>
<protein>
    <submittedName>
        <fullName evidence="1">DUF1963 domain-containing protein</fullName>
    </submittedName>
</protein>
<dbReference type="Proteomes" id="UP000261905">
    <property type="component" value="Unassembled WGS sequence"/>
</dbReference>
<gene>
    <name evidence="1" type="ORF">DX130_11710</name>
</gene>
<dbReference type="OrthoDB" id="8856529at2"/>
<keyword evidence="2" id="KW-1185">Reference proteome</keyword>
<proteinExistence type="predicted"/>
<organism evidence="1 2">
    <name type="scientific">Paenibacillus paeoniae</name>
    <dbReference type="NCBI Taxonomy" id="2292705"/>
    <lineage>
        <taxon>Bacteria</taxon>
        <taxon>Bacillati</taxon>
        <taxon>Bacillota</taxon>
        <taxon>Bacilli</taxon>
        <taxon>Bacillales</taxon>
        <taxon>Paenibacillaceae</taxon>
        <taxon>Paenibacillus</taxon>
    </lineage>
</organism>
<dbReference type="Gene3D" id="2.30.320.10">
    <property type="entry name" value="YwqG-like"/>
    <property type="match status" value="1"/>
</dbReference>
<evidence type="ECO:0000313" key="1">
    <source>
        <dbReference type="EMBL" id="REK77626.1"/>
    </source>
</evidence>
<accession>A0A371PN59</accession>
<dbReference type="SUPFAM" id="SSF103032">
    <property type="entry name" value="Hypothetical protein YwqG"/>
    <property type="match status" value="1"/>
</dbReference>
<dbReference type="Pfam" id="PF09234">
    <property type="entry name" value="DUF1963"/>
    <property type="match status" value="1"/>
</dbReference>
<reference evidence="1 2" key="1">
    <citation type="submission" date="2018-08" db="EMBL/GenBank/DDBJ databases">
        <title>Paenibacillus sp. M4BSY-1, whole genome shotgun sequence.</title>
        <authorList>
            <person name="Tuo L."/>
        </authorList>
    </citation>
    <scope>NUCLEOTIDE SEQUENCE [LARGE SCALE GENOMIC DNA]</scope>
    <source>
        <strain evidence="1 2">M4BSY-1</strain>
    </source>
</reference>